<dbReference type="AlphaFoldDB" id="A0A417YAL0"/>
<reference evidence="4 5" key="1">
    <citation type="journal article" date="2007" name="Int. J. Syst. Evol. Microbiol.">
        <title>Oceanobacillus profundus sp. nov., isolated from a deep-sea sediment core.</title>
        <authorList>
            <person name="Kim Y.G."/>
            <person name="Choi D.H."/>
            <person name="Hyun S."/>
            <person name="Cho B.C."/>
        </authorList>
    </citation>
    <scope>NUCLEOTIDE SEQUENCE [LARGE SCALE GENOMIC DNA]</scope>
    <source>
        <strain evidence="4 5">DSM 18246</strain>
    </source>
</reference>
<dbReference type="Proteomes" id="UP000285456">
    <property type="component" value="Unassembled WGS sequence"/>
</dbReference>
<evidence type="ECO:0000256" key="3">
    <source>
        <dbReference type="ARBA" id="ARBA00035659"/>
    </source>
</evidence>
<evidence type="ECO:0000313" key="4">
    <source>
        <dbReference type="EMBL" id="RHW29730.1"/>
    </source>
</evidence>
<evidence type="ECO:0000313" key="5">
    <source>
        <dbReference type="Proteomes" id="UP000285456"/>
    </source>
</evidence>
<name>A0A417YAL0_9BACI</name>
<dbReference type="EMBL" id="QWEH01000020">
    <property type="protein sequence ID" value="RHW29730.1"/>
    <property type="molecule type" value="Genomic_DNA"/>
</dbReference>
<dbReference type="GO" id="GO:0031411">
    <property type="term" value="C:gas vesicle"/>
    <property type="evidence" value="ECO:0007669"/>
    <property type="project" value="UniProtKB-SubCell"/>
</dbReference>
<gene>
    <name evidence="4" type="ORF">D1B32_20470</name>
</gene>
<dbReference type="PANTHER" id="PTHR40137">
    <property type="entry name" value="PROTEIN GVPK 1"/>
    <property type="match status" value="1"/>
</dbReference>
<comment type="caution">
    <text evidence="4">The sequence shown here is derived from an EMBL/GenBank/DDBJ whole genome shotgun (WGS) entry which is preliminary data.</text>
</comment>
<evidence type="ECO:0000256" key="1">
    <source>
        <dbReference type="ARBA" id="ARBA00022987"/>
    </source>
</evidence>
<proteinExistence type="inferred from homology"/>
<evidence type="ECO:0000256" key="2">
    <source>
        <dbReference type="ARBA" id="ARBA00035108"/>
    </source>
</evidence>
<accession>A0A417YAL0</accession>
<comment type="similarity">
    <text evidence="3">Belongs to the gas vesicle GvpK family.</text>
</comment>
<dbReference type="Pfam" id="PF05121">
    <property type="entry name" value="GvpK"/>
    <property type="match status" value="1"/>
</dbReference>
<dbReference type="OrthoDB" id="1448580at2"/>
<protein>
    <submittedName>
        <fullName evidence="4">Gas vesicle protein K</fullName>
    </submittedName>
</protein>
<dbReference type="InterPro" id="IPR007805">
    <property type="entry name" value="GvpK"/>
</dbReference>
<dbReference type="PANTHER" id="PTHR40137:SF2">
    <property type="entry name" value="PROTEIN GVPK 1"/>
    <property type="match status" value="1"/>
</dbReference>
<sequence length="116" mass="13049">MKRRSWIVSSINLNNQPASLAGLDHRPEKSGRIELDPEGAEEGLAQLVLTVIELLRQLVERQAIRRVDGGNLTEEEIEKLGVALMNLDMKMEELKEIFNFTDEDLNIDLGPLGNLL</sequence>
<keyword evidence="5" id="KW-1185">Reference proteome</keyword>
<comment type="subcellular location">
    <subcellularLocation>
        <location evidence="2">Gas vesicle</location>
    </subcellularLocation>
</comment>
<keyword evidence="1" id="KW-0304">Gas vesicle</keyword>
<organism evidence="4 5">
    <name type="scientific">Oceanobacillus profundus</name>
    <dbReference type="NCBI Taxonomy" id="372463"/>
    <lineage>
        <taxon>Bacteria</taxon>
        <taxon>Bacillati</taxon>
        <taxon>Bacillota</taxon>
        <taxon>Bacilli</taxon>
        <taxon>Bacillales</taxon>
        <taxon>Bacillaceae</taxon>
        <taxon>Oceanobacillus</taxon>
    </lineage>
</organism>
<dbReference type="GO" id="GO:0031412">
    <property type="term" value="P:gas vesicle organization"/>
    <property type="evidence" value="ECO:0007669"/>
    <property type="project" value="InterPro"/>
</dbReference>